<accession>G5IYR7</accession>
<dbReference type="PROSITE" id="PS51272">
    <property type="entry name" value="SLH"/>
    <property type="match status" value="2"/>
</dbReference>
<keyword evidence="1" id="KW-0732">Signal</keyword>
<sequence length="223" mass="24703">MLKKIAIAATAATFWMGLTSVSSAQKFTDVKGNPYESEIDQAAKMLIISGFPDKTFRPQETVTREQAISMIIDGLQTLVAVNINEKPTRRVRPFLDVDASRWSATKINWAQWNIIPEGTATGNFRPTDYITRAELLGFLRRSAELLKAKLGRETVLSANKSAVKFSDVSGYNQQLTLQMSAYCGVASPLNEEGTNFAPNEPAKRDYTAAAILRTIKCVQNDYN</sequence>
<dbReference type="AlphaFoldDB" id="G5IYR7"/>
<organism evidence="3 4">
    <name type="scientific">Crocosphaera watsonii WH 0003</name>
    <dbReference type="NCBI Taxonomy" id="423471"/>
    <lineage>
        <taxon>Bacteria</taxon>
        <taxon>Bacillati</taxon>
        <taxon>Cyanobacteriota</taxon>
        <taxon>Cyanophyceae</taxon>
        <taxon>Oscillatoriophycideae</taxon>
        <taxon>Chroococcales</taxon>
        <taxon>Aphanothecaceae</taxon>
        <taxon>Crocosphaera</taxon>
    </lineage>
</organism>
<protein>
    <recommendedName>
        <fullName evidence="2">SLH domain-containing protein</fullName>
    </recommendedName>
</protein>
<evidence type="ECO:0000256" key="1">
    <source>
        <dbReference type="SAM" id="SignalP"/>
    </source>
</evidence>
<dbReference type="RefSeq" id="WP_007303471.1">
    <property type="nucleotide sequence ID" value="NZ_AESD01000069.1"/>
</dbReference>
<feature type="domain" description="SLH" evidence="2">
    <location>
        <begin position="22"/>
        <end position="85"/>
    </location>
</feature>
<dbReference type="InterPro" id="IPR001119">
    <property type="entry name" value="SLH_dom"/>
</dbReference>
<comment type="caution">
    <text evidence="3">The sequence shown here is derived from an EMBL/GenBank/DDBJ whole genome shotgun (WGS) entry which is preliminary data.</text>
</comment>
<dbReference type="Proteomes" id="UP000003477">
    <property type="component" value="Unassembled WGS sequence"/>
</dbReference>
<dbReference type="Pfam" id="PF00395">
    <property type="entry name" value="SLH"/>
    <property type="match status" value="2"/>
</dbReference>
<dbReference type="PATRIC" id="fig|423471.3.peg.372"/>
<name>G5IYR7_CROWT</name>
<feature type="domain" description="SLH" evidence="2">
    <location>
        <begin position="90"/>
        <end position="153"/>
    </location>
</feature>
<feature type="chain" id="PRO_5003479003" description="SLH domain-containing protein" evidence="1">
    <location>
        <begin position="25"/>
        <end position="223"/>
    </location>
</feature>
<gene>
    <name evidence="3" type="ORF">CWATWH0003_0404</name>
</gene>
<evidence type="ECO:0000313" key="3">
    <source>
        <dbReference type="EMBL" id="EHJ14932.1"/>
    </source>
</evidence>
<evidence type="ECO:0000259" key="2">
    <source>
        <dbReference type="PROSITE" id="PS51272"/>
    </source>
</evidence>
<dbReference type="GeneID" id="88764342"/>
<proteinExistence type="predicted"/>
<reference evidence="3 4" key="1">
    <citation type="journal article" date="2011" name="Front. Microbiol.">
        <title>Two Strains of Crocosphaera watsonii with Highly Conserved Genomes are Distinguished by Strain-Specific Features.</title>
        <authorList>
            <person name="Bench S.R."/>
            <person name="Ilikchyan I.N."/>
            <person name="Tripp H.J."/>
            <person name="Zehr J.P."/>
        </authorList>
    </citation>
    <scope>NUCLEOTIDE SEQUENCE [LARGE SCALE GENOMIC DNA]</scope>
    <source>
        <strain evidence="3 4">WH 0003</strain>
    </source>
</reference>
<feature type="signal peptide" evidence="1">
    <location>
        <begin position="1"/>
        <end position="24"/>
    </location>
</feature>
<dbReference type="EMBL" id="AESD01000069">
    <property type="protein sequence ID" value="EHJ14932.1"/>
    <property type="molecule type" value="Genomic_DNA"/>
</dbReference>
<evidence type="ECO:0000313" key="4">
    <source>
        <dbReference type="Proteomes" id="UP000003477"/>
    </source>
</evidence>